<reference evidence="2 3" key="1">
    <citation type="submission" date="2014-04" db="EMBL/GenBank/DDBJ databases">
        <title>Evolutionary Origins and Diversification of the Mycorrhizal Mutualists.</title>
        <authorList>
            <consortium name="DOE Joint Genome Institute"/>
            <consortium name="Mycorrhizal Genomics Consortium"/>
            <person name="Kohler A."/>
            <person name="Kuo A."/>
            <person name="Nagy L.G."/>
            <person name="Floudas D."/>
            <person name="Copeland A."/>
            <person name="Barry K.W."/>
            <person name="Cichocki N."/>
            <person name="Veneault-Fourrey C."/>
            <person name="LaButti K."/>
            <person name="Lindquist E.A."/>
            <person name="Lipzen A."/>
            <person name="Lundell T."/>
            <person name="Morin E."/>
            <person name="Murat C."/>
            <person name="Riley R."/>
            <person name="Ohm R."/>
            <person name="Sun H."/>
            <person name="Tunlid A."/>
            <person name="Henrissat B."/>
            <person name="Grigoriev I.V."/>
            <person name="Hibbett D.S."/>
            <person name="Martin F."/>
        </authorList>
    </citation>
    <scope>NUCLEOTIDE SEQUENCE [LARGE SCALE GENOMIC DNA]</scope>
    <source>
        <strain evidence="2 3">FD-317 M1</strain>
    </source>
</reference>
<evidence type="ECO:0000313" key="3">
    <source>
        <dbReference type="Proteomes" id="UP000053593"/>
    </source>
</evidence>
<gene>
    <name evidence="2" type="ORF">GYMLUDRAFT_595550</name>
</gene>
<evidence type="ECO:0000313" key="2">
    <source>
        <dbReference type="EMBL" id="KIK60777.1"/>
    </source>
</evidence>
<protein>
    <submittedName>
        <fullName evidence="2">Uncharacterized protein</fullName>
    </submittedName>
</protein>
<dbReference type="Proteomes" id="UP000053593">
    <property type="component" value="Unassembled WGS sequence"/>
</dbReference>
<accession>A0A0D0CPI3</accession>
<dbReference type="EMBL" id="KN834773">
    <property type="protein sequence ID" value="KIK60777.1"/>
    <property type="molecule type" value="Genomic_DNA"/>
</dbReference>
<proteinExistence type="predicted"/>
<organism evidence="2 3">
    <name type="scientific">Collybiopsis luxurians FD-317 M1</name>
    <dbReference type="NCBI Taxonomy" id="944289"/>
    <lineage>
        <taxon>Eukaryota</taxon>
        <taxon>Fungi</taxon>
        <taxon>Dikarya</taxon>
        <taxon>Basidiomycota</taxon>
        <taxon>Agaricomycotina</taxon>
        <taxon>Agaricomycetes</taxon>
        <taxon>Agaricomycetidae</taxon>
        <taxon>Agaricales</taxon>
        <taxon>Marasmiineae</taxon>
        <taxon>Omphalotaceae</taxon>
        <taxon>Collybiopsis</taxon>
        <taxon>Collybiopsis luxurians</taxon>
    </lineage>
</organism>
<evidence type="ECO:0000256" key="1">
    <source>
        <dbReference type="SAM" id="MobiDB-lite"/>
    </source>
</evidence>
<feature type="region of interest" description="Disordered" evidence="1">
    <location>
        <begin position="1"/>
        <end position="77"/>
    </location>
</feature>
<feature type="compositionally biased region" description="Polar residues" evidence="1">
    <location>
        <begin position="38"/>
        <end position="61"/>
    </location>
</feature>
<dbReference type="AlphaFoldDB" id="A0A0D0CPI3"/>
<sequence length="182" mass="20201">MRTRNSTRAAAAVQARKARASVMQTRSATGAKARKNNSRSSNVKKPSKQNLQQARKSANVRSNRRKAPARKQMSESNSVAGYLSKNLEQILRYLPNNLRNTLLDIEANENEPSVPFAAASSQNIKSAGITFRGHIEPKTTSKAAQSRLLNQGKLWTQKFLEDHLKLLERSVPTTVIRCSTSN</sequence>
<keyword evidence="3" id="KW-1185">Reference proteome</keyword>
<dbReference type="HOGENOM" id="CLU_1482135_0_0_1"/>
<name>A0A0D0CPI3_9AGAR</name>